<dbReference type="GO" id="GO:0009694">
    <property type="term" value="P:jasmonic acid metabolic process"/>
    <property type="evidence" value="ECO:0007669"/>
    <property type="project" value="TreeGrafter"/>
</dbReference>
<dbReference type="AlphaFoldDB" id="A0A315E8D8"/>
<organism evidence="2 3">
    <name type="scientific">Limnohabitans parvus II-B4</name>
    <dbReference type="NCBI Taxonomy" id="1293052"/>
    <lineage>
        <taxon>Bacteria</taxon>
        <taxon>Pseudomonadati</taxon>
        <taxon>Pseudomonadota</taxon>
        <taxon>Betaproteobacteria</taxon>
        <taxon>Burkholderiales</taxon>
        <taxon>Comamonadaceae</taxon>
        <taxon>Limnohabitans</taxon>
    </lineage>
</organism>
<evidence type="ECO:0000259" key="1">
    <source>
        <dbReference type="Pfam" id="PF12697"/>
    </source>
</evidence>
<dbReference type="InterPro" id="IPR029058">
    <property type="entry name" value="AB_hydrolase_fold"/>
</dbReference>
<feature type="domain" description="AB hydrolase-1" evidence="1">
    <location>
        <begin position="5"/>
        <end position="234"/>
    </location>
</feature>
<comment type="caution">
    <text evidence="2">The sequence shown here is derived from an EMBL/GenBank/DDBJ whole genome shotgun (WGS) entry which is preliminary data.</text>
</comment>
<proteinExistence type="predicted"/>
<keyword evidence="3" id="KW-1185">Reference proteome</keyword>
<reference evidence="2 3" key="1">
    <citation type="submission" date="2017-04" db="EMBL/GenBank/DDBJ databases">
        <title>Unexpected and diverse lifestyles within the genus Limnohabitans.</title>
        <authorList>
            <person name="Kasalicky V."/>
            <person name="Mehrshad M."/>
            <person name="Andrei S.-A."/>
            <person name="Salcher M."/>
            <person name="Kratochvilova H."/>
            <person name="Simek K."/>
            <person name="Ghai R."/>
        </authorList>
    </citation>
    <scope>NUCLEOTIDE SEQUENCE [LARGE SCALE GENOMIC DNA]</scope>
    <source>
        <strain evidence="2 3">II-B4</strain>
    </source>
</reference>
<dbReference type="PANTHER" id="PTHR10992">
    <property type="entry name" value="METHYLESTERASE FAMILY MEMBER"/>
    <property type="match status" value="1"/>
</dbReference>
<name>A0A315E8D8_9BURK</name>
<dbReference type="OrthoDB" id="9112061at2"/>
<dbReference type="InterPro" id="IPR045889">
    <property type="entry name" value="MES/HNL"/>
</dbReference>
<dbReference type="Gene3D" id="3.40.50.1820">
    <property type="entry name" value="alpha/beta hydrolase"/>
    <property type="match status" value="1"/>
</dbReference>
<dbReference type="SUPFAM" id="SSF53474">
    <property type="entry name" value="alpha/beta-Hydrolases"/>
    <property type="match status" value="1"/>
</dbReference>
<dbReference type="GO" id="GO:0080031">
    <property type="term" value="F:methyl salicylate esterase activity"/>
    <property type="evidence" value="ECO:0007669"/>
    <property type="project" value="TreeGrafter"/>
</dbReference>
<gene>
    <name evidence="2" type="ORF">B9Z37_06425</name>
</gene>
<dbReference type="EMBL" id="NESN01000002">
    <property type="protein sequence ID" value="PUE54190.1"/>
    <property type="molecule type" value="Genomic_DNA"/>
</dbReference>
<dbReference type="InterPro" id="IPR000073">
    <property type="entry name" value="AB_hydrolase_1"/>
</dbReference>
<dbReference type="GO" id="GO:0080030">
    <property type="term" value="F:methyl indole-3-acetate esterase activity"/>
    <property type="evidence" value="ECO:0007669"/>
    <property type="project" value="TreeGrafter"/>
</dbReference>
<protein>
    <submittedName>
        <fullName evidence="2">Esterase</fullName>
    </submittedName>
</protein>
<dbReference type="Pfam" id="PF12697">
    <property type="entry name" value="Abhydrolase_6"/>
    <property type="match status" value="1"/>
</dbReference>
<accession>A0A315E8D8</accession>
<sequence>MSNYLLVHGAWHGAWCWQRVLPGLIQAGHRAHAVTLTGVGERAHLLTPDIDLETHIRDVMAAMDAEEMDDVLLVVHSYAGMLGTAIADRRPERLRHLVYLDAVLPKPGESWSSTHASATRNARIAAAQADPLHAFPAPDPSVFGLSDADHAWVARRQTPHPGGPYTHVLDFDPQRVASVPRTFINCTEPALGTIESSRLRMVDPKFWDGAWLPGSKVMEMKTGHDPMVSDPHGLLTLLLNLD</sequence>
<evidence type="ECO:0000313" key="3">
    <source>
        <dbReference type="Proteomes" id="UP000250790"/>
    </source>
</evidence>
<evidence type="ECO:0000313" key="2">
    <source>
        <dbReference type="EMBL" id="PUE54190.1"/>
    </source>
</evidence>
<dbReference type="GO" id="GO:0080032">
    <property type="term" value="F:methyl jasmonate esterase activity"/>
    <property type="evidence" value="ECO:0007669"/>
    <property type="project" value="TreeGrafter"/>
</dbReference>
<dbReference type="RefSeq" id="WP_108312171.1">
    <property type="nucleotide sequence ID" value="NZ_NESN01000002.1"/>
</dbReference>
<dbReference type="PANTHER" id="PTHR10992:SF1003">
    <property type="entry name" value="OS11G0492800 PROTEIN"/>
    <property type="match status" value="1"/>
</dbReference>
<dbReference type="Proteomes" id="UP000250790">
    <property type="component" value="Unassembled WGS sequence"/>
</dbReference>
<dbReference type="GO" id="GO:0009696">
    <property type="term" value="P:salicylic acid metabolic process"/>
    <property type="evidence" value="ECO:0007669"/>
    <property type="project" value="TreeGrafter"/>
</dbReference>